<evidence type="ECO:0000313" key="1">
    <source>
        <dbReference type="EMBL" id="MBD5779475.1"/>
    </source>
</evidence>
<protein>
    <submittedName>
        <fullName evidence="1">Uncharacterized protein</fullName>
    </submittedName>
</protein>
<dbReference type="EMBL" id="JACYFG010000007">
    <property type="protein sequence ID" value="MBD5779475.1"/>
    <property type="molecule type" value="Genomic_DNA"/>
</dbReference>
<keyword evidence="2" id="KW-1185">Reference proteome</keyword>
<accession>A0A927IHH9</accession>
<dbReference type="RefSeq" id="WP_191616596.1">
    <property type="nucleotide sequence ID" value="NZ_JACYFG010000007.1"/>
</dbReference>
<name>A0A927IHH9_9BACT</name>
<comment type="caution">
    <text evidence="1">The sequence shown here is derived from an EMBL/GenBank/DDBJ whole genome shotgun (WGS) entry which is preliminary data.</text>
</comment>
<reference evidence="1" key="1">
    <citation type="submission" date="2020-09" db="EMBL/GenBank/DDBJ databases">
        <title>Pelagicoccus enzymogenes sp. nov. with an EPS production, isolated from marine sediment.</title>
        <authorList>
            <person name="Feng X."/>
        </authorList>
    </citation>
    <scope>NUCLEOTIDE SEQUENCE</scope>
    <source>
        <strain evidence="1">NFK12</strain>
    </source>
</reference>
<proteinExistence type="predicted"/>
<organism evidence="1 2">
    <name type="scientific">Pelagicoccus enzymogenes</name>
    <dbReference type="NCBI Taxonomy" id="2773457"/>
    <lineage>
        <taxon>Bacteria</taxon>
        <taxon>Pseudomonadati</taxon>
        <taxon>Verrucomicrobiota</taxon>
        <taxon>Opitutia</taxon>
        <taxon>Puniceicoccales</taxon>
        <taxon>Pelagicoccaceae</taxon>
        <taxon>Pelagicoccus</taxon>
    </lineage>
</organism>
<dbReference type="AlphaFoldDB" id="A0A927IHH9"/>
<dbReference type="Proteomes" id="UP000622317">
    <property type="component" value="Unassembled WGS sequence"/>
</dbReference>
<gene>
    <name evidence="1" type="ORF">IEN85_08210</name>
</gene>
<evidence type="ECO:0000313" key="2">
    <source>
        <dbReference type="Proteomes" id="UP000622317"/>
    </source>
</evidence>
<sequence length="109" mass="12373">MRYILAFTAFLLWGCVKEPGIETTEKPIPIGDELPDAHVLTLKPNKEIMMNGLTYDFEMVGKAFEETKEKKETIVLKTYPETGAGDVVLMIDKIKELGYQKIYVSTINE</sequence>